<name>A0A4D6C7T2_9CHLO</name>
<keyword evidence="2" id="KW-0249">Electron transport</keyword>
<evidence type="ECO:0000313" key="3">
    <source>
        <dbReference type="EMBL" id="QBX98913.1"/>
    </source>
</evidence>
<gene>
    <name evidence="3" type="primary">nad6</name>
</gene>
<keyword evidence="2" id="KW-0520">NAD</keyword>
<dbReference type="InterPro" id="IPR001457">
    <property type="entry name" value="NADH_UbQ/plastoQ_OxRdtase_su6"/>
</dbReference>
<dbReference type="AlphaFoldDB" id="A0A4D6C7T2"/>
<dbReference type="GO" id="GO:0031966">
    <property type="term" value="C:mitochondrial membrane"/>
    <property type="evidence" value="ECO:0007669"/>
    <property type="project" value="UniProtKB-SubCell"/>
</dbReference>
<sequence length="264" mass="30000">MSVEQVLFFLFSSLALVCSTMVISSRNPVYSVLFLILVFVNASGLLLLLGLDFFAMLFLVVYIGAIAVLFLFVVMMLNIKITELTENTLRYLPIGGLIGFIFIIEVLLVVDQDLIPNLQFNPEIGYSLLQSVAVWAEFYFNSFLSLITFKLGFADIYAQSGQLSYLMGELNSLQASYYQQTYNQPQWVDWGKLVDTVSPIEAVGQLIYTYYFYYFILASLILLVAMIGAIMLTLHKIRSVRRQDPADQNAREFSKTVLKVRTQE</sequence>
<dbReference type="InterPro" id="IPR042106">
    <property type="entry name" value="Nuo/plastoQ_OxRdtase_6_NuoJ"/>
</dbReference>
<keyword evidence="2" id="KW-0812">Transmembrane</keyword>
<reference evidence="3" key="1">
    <citation type="journal article" date="2019" name="Genome Biol. Evol.">
        <title>Tracing the Evolution of the Plastome and Mitogenome in the Chloropicophyceae Uncovered Convergent tRNA Gene Losses and a Variant Plastid Genetic Code.</title>
        <authorList>
            <person name="Turmel M."/>
            <person name="Dos Santos A.L."/>
            <person name="Otis C."/>
            <person name="Sergerie R."/>
            <person name="Lemieux C."/>
        </authorList>
    </citation>
    <scope>NUCLEOTIDE SEQUENCE</scope>
</reference>
<dbReference type="PANTHER" id="PTHR33269:SF17">
    <property type="entry name" value="NADH-UBIQUINONE OXIDOREDUCTASE CHAIN 6"/>
    <property type="match status" value="1"/>
</dbReference>
<feature type="transmembrane region" description="Helical" evidence="2">
    <location>
        <begin position="6"/>
        <end position="23"/>
    </location>
</feature>
<keyword evidence="2" id="KW-0813">Transport</keyword>
<evidence type="ECO:0000256" key="2">
    <source>
        <dbReference type="RuleBase" id="RU004430"/>
    </source>
</evidence>
<comment type="subcellular location">
    <subcellularLocation>
        <location evidence="2">Mitochondrion membrane</location>
        <topology evidence="2">Multi-pass membrane protein</topology>
    </subcellularLocation>
</comment>
<feature type="transmembrane region" description="Helical" evidence="2">
    <location>
        <begin position="91"/>
        <end position="110"/>
    </location>
</feature>
<dbReference type="Gene3D" id="1.20.120.1200">
    <property type="entry name" value="NADH-ubiquinone/plastoquinone oxidoreductase chain 6, subunit NuoJ"/>
    <property type="match status" value="1"/>
</dbReference>
<dbReference type="EC" id="7.1.1.2" evidence="2"/>
<keyword evidence="2" id="KW-1133">Transmembrane helix</keyword>
<geneLocation type="mitochondrion" evidence="3"/>
<dbReference type="PANTHER" id="PTHR33269">
    <property type="entry name" value="NADH-UBIQUINONE OXIDOREDUCTASE CHAIN 6"/>
    <property type="match status" value="1"/>
</dbReference>
<comment type="similarity">
    <text evidence="1 2">Belongs to the complex I subunit 6 family.</text>
</comment>
<comment type="catalytic activity">
    <reaction evidence="2">
        <text>a ubiquinone + NADH + 5 H(+)(in) = a ubiquinol + NAD(+) + 4 H(+)(out)</text>
        <dbReference type="Rhea" id="RHEA:29091"/>
        <dbReference type="Rhea" id="RHEA-COMP:9565"/>
        <dbReference type="Rhea" id="RHEA-COMP:9566"/>
        <dbReference type="ChEBI" id="CHEBI:15378"/>
        <dbReference type="ChEBI" id="CHEBI:16389"/>
        <dbReference type="ChEBI" id="CHEBI:17976"/>
        <dbReference type="ChEBI" id="CHEBI:57540"/>
        <dbReference type="ChEBI" id="CHEBI:57945"/>
        <dbReference type="EC" id="7.1.1.2"/>
    </reaction>
</comment>
<keyword evidence="2" id="KW-0472">Membrane</keyword>
<keyword evidence="2" id="KW-0679">Respiratory chain</keyword>
<accession>A0A4D6C7T2</accession>
<keyword evidence="2" id="KW-1278">Translocase</keyword>
<feature type="transmembrane region" description="Helical" evidence="2">
    <location>
        <begin position="211"/>
        <end position="234"/>
    </location>
</feature>
<feature type="transmembrane region" description="Helical" evidence="2">
    <location>
        <begin position="30"/>
        <end position="49"/>
    </location>
</feature>
<keyword evidence="2 3" id="KW-0496">Mitochondrion</keyword>
<dbReference type="EMBL" id="MK086011">
    <property type="protein sequence ID" value="QBX98913.1"/>
    <property type="molecule type" value="Genomic_DNA"/>
</dbReference>
<dbReference type="Pfam" id="PF00499">
    <property type="entry name" value="Oxidored_q3"/>
    <property type="match status" value="1"/>
</dbReference>
<feature type="transmembrane region" description="Helical" evidence="2">
    <location>
        <begin position="55"/>
        <end position="79"/>
    </location>
</feature>
<evidence type="ECO:0000256" key="1">
    <source>
        <dbReference type="ARBA" id="ARBA00005698"/>
    </source>
</evidence>
<keyword evidence="2" id="KW-0830">Ubiquinone</keyword>
<organism evidence="3">
    <name type="scientific">Chloroparvula pacifica</name>
    <dbReference type="NCBI Taxonomy" id="1883388"/>
    <lineage>
        <taxon>Eukaryota</taxon>
        <taxon>Viridiplantae</taxon>
        <taxon>Chlorophyta</taxon>
        <taxon>Chloropicophyceae</taxon>
        <taxon>Chloropicales</taxon>
        <taxon>Chloropicaceae</taxon>
        <taxon>Chloroparvula</taxon>
    </lineage>
</organism>
<dbReference type="RefSeq" id="YP_009647170.1">
    <property type="nucleotide sequence ID" value="NC_042603.1"/>
</dbReference>
<proteinExistence type="inferred from homology"/>
<protein>
    <recommendedName>
        <fullName evidence="2">NADH-ubiquinone oxidoreductase chain 6</fullName>
        <ecNumber evidence="2">7.1.1.2</ecNumber>
    </recommendedName>
</protein>
<dbReference type="GeneID" id="40513621"/>
<dbReference type="GO" id="GO:0008137">
    <property type="term" value="F:NADH dehydrogenase (ubiquinone) activity"/>
    <property type="evidence" value="ECO:0007669"/>
    <property type="project" value="UniProtKB-UniRule"/>
</dbReference>
<comment type="function">
    <text evidence="2">Core subunit of the mitochondrial membrane respiratory chain NADH dehydrogenase (Complex I) which catalyzes electron transfer from NADH through the respiratory chain, using ubiquinone as an electron acceptor. Essential for the catalytic activity and assembly of complex I.</text>
</comment>